<proteinExistence type="predicted"/>
<keyword evidence="2" id="KW-0472">Membrane</keyword>
<feature type="compositionally biased region" description="Polar residues" evidence="1">
    <location>
        <begin position="294"/>
        <end position="309"/>
    </location>
</feature>
<keyword evidence="2" id="KW-0812">Transmembrane</keyword>
<keyword evidence="2" id="KW-1133">Transmembrane helix</keyword>
<dbReference type="Gene3D" id="3.40.50.1460">
    <property type="match status" value="1"/>
</dbReference>
<dbReference type="Pfam" id="PF00656">
    <property type="entry name" value="Peptidase_C14"/>
    <property type="match status" value="1"/>
</dbReference>
<evidence type="ECO:0000256" key="1">
    <source>
        <dbReference type="SAM" id="MobiDB-lite"/>
    </source>
</evidence>
<dbReference type="InterPro" id="IPR052039">
    <property type="entry name" value="Caspase-related_regulators"/>
</dbReference>
<dbReference type="InterPro" id="IPR011600">
    <property type="entry name" value="Pept_C14_caspase"/>
</dbReference>
<comment type="caution">
    <text evidence="4">The sequence shown here is derived from an EMBL/GenBank/DDBJ whole genome shotgun (WGS) entry which is preliminary data.</text>
</comment>
<protein>
    <submittedName>
        <fullName evidence="4">Caspase domain-containing protein</fullName>
    </submittedName>
</protein>
<dbReference type="SUPFAM" id="SSF52129">
    <property type="entry name" value="Caspase-like"/>
    <property type="match status" value="1"/>
</dbReference>
<keyword evidence="5" id="KW-1185">Reference proteome</keyword>
<evidence type="ECO:0000256" key="2">
    <source>
        <dbReference type="SAM" id="Phobius"/>
    </source>
</evidence>
<dbReference type="InterPro" id="IPR029030">
    <property type="entry name" value="Caspase-like_dom_sf"/>
</dbReference>
<organism evidence="4 5">
    <name type="scientific">Floridaenema aerugineum BLCC-F46</name>
    <dbReference type="NCBI Taxonomy" id="3153654"/>
    <lineage>
        <taxon>Bacteria</taxon>
        <taxon>Bacillati</taxon>
        <taxon>Cyanobacteriota</taxon>
        <taxon>Cyanophyceae</taxon>
        <taxon>Oscillatoriophycideae</taxon>
        <taxon>Aerosakkonematales</taxon>
        <taxon>Aerosakkonemataceae</taxon>
        <taxon>Floridanema</taxon>
        <taxon>Floridanema aerugineum</taxon>
    </lineage>
</organism>
<evidence type="ECO:0000313" key="4">
    <source>
        <dbReference type="EMBL" id="MFB2879083.1"/>
    </source>
</evidence>
<sequence length="574" mass="62106">MSNQWLITIGINQYQHFQPLNYAQADAQGLWNLVVSRGSFLPERSLLSSDTSPFIEGQSTYPSGENLKQWLDHLCQQAIKQDDLVWFFFSGYGVKWEGQDYLMPIDGNPADVSATGIAIREIYEKLKASKAGTILVLLDMNHQQEHQEGPTVVGNPTVELAREMEIPTVLSSQPGQFSYEVGELQHGLFTAALLEGLRSGAGLTLASLKRYLSERVPELSQNHSRPLQEPVIVVHPPGKSHQVILPEQPAFVGSSNGEWSPVTAQLVGSGATATAAVATTSAGENPFQAALRNQQEATATPAASTNNGQPRPVDATGNDDDEDNGSFVQKFLLWGGGLVLLLLLLLTTFGRNVLFPAGEQAERSGGDSTVGTVTPTQNLTALDRAKVSLRNNQSSSYVAAIKQASQIQPGDAQYREAQAAIERWSRNILDVAQGRANSGNYRGAIAAASVVPQDPQPVFADAERLIRQWTPLAKKQQANQVVLSTAKGLIRPNSASSYFQAIKMAQKIPPGDPGHVQAQTLIVQWSQNILNLARQRASEGNFALAIQAANLVPANTPAYKPARQAIGQWQKQVN</sequence>
<dbReference type="Proteomes" id="UP001576774">
    <property type="component" value="Unassembled WGS sequence"/>
</dbReference>
<feature type="transmembrane region" description="Helical" evidence="2">
    <location>
        <begin position="331"/>
        <end position="354"/>
    </location>
</feature>
<reference evidence="4 5" key="1">
    <citation type="submission" date="2024-09" db="EMBL/GenBank/DDBJ databases">
        <title>Floridaenema gen nov. (Aerosakkonemataceae, Aerosakkonematales ord. nov., Cyanobacteria) from benthic tropical and subtropical fresh waters, with the description of four new species.</title>
        <authorList>
            <person name="Moretto J.A."/>
            <person name="Berthold D.E."/>
            <person name="Lefler F.W."/>
            <person name="Huang I.-S."/>
            <person name="Laughinghouse H. IV."/>
        </authorList>
    </citation>
    <scope>NUCLEOTIDE SEQUENCE [LARGE SCALE GENOMIC DNA]</scope>
    <source>
        <strain evidence="4 5">BLCC-F46</strain>
    </source>
</reference>
<dbReference type="PANTHER" id="PTHR22576">
    <property type="entry name" value="MUCOSA ASSOCIATED LYMPHOID TISSUE LYMPHOMA TRANSLOCATION PROTEIN 1/PARACASPASE"/>
    <property type="match status" value="1"/>
</dbReference>
<gene>
    <name evidence="4" type="ORF">ACE1CC_19695</name>
</gene>
<name>A0ABV4X8G9_9CYAN</name>
<evidence type="ECO:0000313" key="5">
    <source>
        <dbReference type="Proteomes" id="UP001576774"/>
    </source>
</evidence>
<feature type="region of interest" description="Disordered" evidence="1">
    <location>
        <begin position="294"/>
        <end position="322"/>
    </location>
</feature>
<accession>A0ABV4X8G9</accession>
<feature type="domain" description="Peptidase C14 caspase" evidence="3">
    <location>
        <begin position="7"/>
        <end position="233"/>
    </location>
</feature>
<dbReference type="RefSeq" id="WP_413272133.1">
    <property type="nucleotide sequence ID" value="NZ_JBHFNQ010000147.1"/>
</dbReference>
<evidence type="ECO:0000259" key="3">
    <source>
        <dbReference type="Pfam" id="PF00656"/>
    </source>
</evidence>
<dbReference type="PANTHER" id="PTHR22576:SF37">
    <property type="entry name" value="MUCOSA-ASSOCIATED LYMPHOID TISSUE LYMPHOMA TRANSLOCATION PROTEIN 1"/>
    <property type="match status" value="1"/>
</dbReference>
<dbReference type="EMBL" id="JBHFNQ010000147">
    <property type="protein sequence ID" value="MFB2879083.1"/>
    <property type="molecule type" value="Genomic_DNA"/>
</dbReference>